<feature type="compositionally biased region" description="Acidic residues" evidence="1">
    <location>
        <begin position="494"/>
        <end position="514"/>
    </location>
</feature>
<feature type="compositionally biased region" description="Basic and acidic residues" evidence="1">
    <location>
        <begin position="515"/>
        <end position="526"/>
    </location>
</feature>
<feature type="region of interest" description="Disordered" evidence="1">
    <location>
        <begin position="494"/>
        <end position="526"/>
    </location>
</feature>
<evidence type="ECO:0000256" key="1">
    <source>
        <dbReference type="SAM" id="MobiDB-lite"/>
    </source>
</evidence>
<dbReference type="InterPro" id="IPR041516">
    <property type="entry name" value="LACTB2_WH"/>
</dbReference>
<gene>
    <name evidence="3" type="ORF">BCR39DRAFT_471871</name>
</gene>
<dbReference type="InterPro" id="IPR036388">
    <property type="entry name" value="WH-like_DNA-bd_sf"/>
</dbReference>
<dbReference type="GO" id="GO:0044550">
    <property type="term" value="P:secondary metabolite biosynthetic process"/>
    <property type="evidence" value="ECO:0007669"/>
    <property type="project" value="TreeGrafter"/>
</dbReference>
<feature type="domain" description="Metallo-beta-lactamase" evidence="2">
    <location>
        <begin position="33"/>
        <end position="327"/>
    </location>
</feature>
<dbReference type="Pfam" id="PF17778">
    <property type="entry name" value="WHD_BLACT"/>
    <property type="match status" value="1"/>
</dbReference>
<dbReference type="AlphaFoldDB" id="A0A1Y2AQV3"/>
<dbReference type="InterPro" id="IPR050662">
    <property type="entry name" value="Sec-metab_biosynth-thioest"/>
</dbReference>
<dbReference type="InterPro" id="IPR001279">
    <property type="entry name" value="Metallo-B-lactamas"/>
</dbReference>
<reference evidence="3 4" key="1">
    <citation type="submission" date="2016-07" db="EMBL/GenBank/DDBJ databases">
        <title>Pervasive Adenine N6-methylation of Active Genes in Fungi.</title>
        <authorList>
            <consortium name="DOE Joint Genome Institute"/>
            <person name="Mondo S.J."/>
            <person name="Dannebaum R.O."/>
            <person name="Kuo R.C."/>
            <person name="Labutti K."/>
            <person name="Haridas S."/>
            <person name="Kuo A."/>
            <person name="Salamov A."/>
            <person name="Ahrendt S.R."/>
            <person name="Lipzen A."/>
            <person name="Sullivan W."/>
            <person name="Andreopoulos W.B."/>
            <person name="Clum A."/>
            <person name="Lindquist E."/>
            <person name="Daum C."/>
            <person name="Ramamoorthy G.K."/>
            <person name="Gryganskyi A."/>
            <person name="Culley D."/>
            <person name="Magnuson J.K."/>
            <person name="James T.Y."/>
            <person name="O'Malley M.A."/>
            <person name="Stajich J.E."/>
            <person name="Spatafora J.W."/>
            <person name="Visel A."/>
            <person name="Grigoriev I.V."/>
        </authorList>
    </citation>
    <scope>NUCLEOTIDE SEQUENCE [LARGE SCALE GENOMIC DNA]</scope>
    <source>
        <strain evidence="3 4">68-887.2</strain>
    </source>
</reference>
<dbReference type="PANTHER" id="PTHR23131">
    <property type="entry name" value="ENDORIBONUCLEASE LACTB2"/>
    <property type="match status" value="1"/>
</dbReference>
<accession>A0A1Y2AQV3</accession>
<dbReference type="SUPFAM" id="SSF56281">
    <property type="entry name" value="Metallo-hydrolase/oxidoreductase"/>
    <property type="match status" value="1"/>
</dbReference>
<comment type="caution">
    <text evidence="3">The sequence shown here is derived from an EMBL/GenBank/DDBJ whole genome shotgun (WGS) entry which is preliminary data.</text>
</comment>
<organism evidence="3 4">
    <name type="scientific">Naematelia encephala</name>
    <dbReference type="NCBI Taxonomy" id="71784"/>
    <lineage>
        <taxon>Eukaryota</taxon>
        <taxon>Fungi</taxon>
        <taxon>Dikarya</taxon>
        <taxon>Basidiomycota</taxon>
        <taxon>Agaricomycotina</taxon>
        <taxon>Tremellomycetes</taxon>
        <taxon>Tremellales</taxon>
        <taxon>Naemateliaceae</taxon>
        <taxon>Naematelia</taxon>
    </lineage>
</organism>
<dbReference type="STRING" id="71784.A0A1Y2AQV3"/>
<name>A0A1Y2AQV3_9TREE</name>
<dbReference type="Gene3D" id="1.10.10.10">
    <property type="entry name" value="Winged helix-like DNA-binding domain superfamily/Winged helix DNA-binding domain"/>
    <property type="match status" value="1"/>
</dbReference>
<dbReference type="EMBL" id="MCFC01000062">
    <property type="protein sequence ID" value="ORY24948.1"/>
    <property type="molecule type" value="Genomic_DNA"/>
</dbReference>
<sequence length="526" mass="59100">MNSELERLSDVQKLSAHVTRVLGQNPGLMTLQGTNSYLLQPPSNSHAPLILIDSSSPHTAQQYVDCLFTHLFHLALQSGVRETHFESRYARDTLKFVPEDRQDQVKAEIVGLRAEDPRAQPLGLVEYGPNATWANGQELKERRIPPIEHIILTHRHLDHVGAIPLLLETLKKHGCPPPKIWKFPSPDEVELVASERERPTSDAALVQTLPTGTFQPFSPFQPLHPIMPGLMISIIDPAYRHLLKHDKEGKPKWNQVPEMARVSVRCLRTPGHTADSVSLIMCEGEKGVFTGDTVLGQGTTVFTDLASYMTSLKVLLALKPTVLYPAHGPHIPTAEASAKHINDYIVHRQEREDQIIALLQSLKADPTLLGKSIKILLDDFKAEKDSKEKYNNEYLTGEPFELSSKVIQRREREAEEKLAKQGPIETMFKDATCITIPLICRLLYKTDKDGVIAAAGKSVKAHLDKLLKEGKVFKATVRMPKILAGEIELDVEQDGWEWVPEEQDEDTVETDDKDEEQRENDKIKTD</sequence>
<dbReference type="SMART" id="SM00849">
    <property type="entry name" value="Lactamase_B"/>
    <property type="match status" value="1"/>
</dbReference>
<dbReference type="Proteomes" id="UP000193986">
    <property type="component" value="Unassembled WGS sequence"/>
</dbReference>
<dbReference type="InParanoid" id="A0A1Y2AQV3"/>
<dbReference type="OrthoDB" id="17458at2759"/>
<dbReference type="Gene3D" id="3.60.15.10">
    <property type="entry name" value="Ribonuclease Z/Hydroxyacylglutathione hydrolase-like"/>
    <property type="match status" value="3"/>
</dbReference>
<keyword evidence="4" id="KW-1185">Reference proteome</keyword>
<dbReference type="PANTHER" id="PTHR23131:SF0">
    <property type="entry name" value="ENDORIBONUCLEASE LACTB2"/>
    <property type="match status" value="1"/>
</dbReference>
<evidence type="ECO:0000259" key="2">
    <source>
        <dbReference type="SMART" id="SM00849"/>
    </source>
</evidence>
<proteinExistence type="predicted"/>
<dbReference type="InterPro" id="IPR036866">
    <property type="entry name" value="RibonucZ/Hydroxyglut_hydro"/>
</dbReference>
<dbReference type="Pfam" id="PF00753">
    <property type="entry name" value="Lactamase_B"/>
    <property type="match status" value="1"/>
</dbReference>
<protein>
    <submittedName>
        <fullName evidence="3">Beta-lactamase-like protein</fullName>
    </submittedName>
</protein>
<evidence type="ECO:0000313" key="4">
    <source>
        <dbReference type="Proteomes" id="UP000193986"/>
    </source>
</evidence>
<evidence type="ECO:0000313" key="3">
    <source>
        <dbReference type="EMBL" id="ORY24948.1"/>
    </source>
</evidence>